<organism evidence="1 2">
    <name type="scientific">Trypanosoma rangeli SC58</name>
    <dbReference type="NCBI Taxonomy" id="429131"/>
    <lineage>
        <taxon>Eukaryota</taxon>
        <taxon>Discoba</taxon>
        <taxon>Euglenozoa</taxon>
        <taxon>Kinetoplastea</taxon>
        <taxon>Metakinetoplastina</taxon>
        <taxon>Trypanosomatida</taxon>
        <taxon>Trypanosomatidae</taxon>
        <taxon>Trypanosoma</taxon>
        <taxon>Herpetosoma</taxon>
    </lineage>
</organism>
<dbReference type="VEuPathDB" id="TriTrypDB:TRSC58_05761"/>
<protein>
    <submittedName>
        <fullName evidence="1">Uncharacterized protein</fullName>
    </submittedName>
</protein>
<proteinExistence type="predicted"/>
<name>A0A061IU38_TRYRA</name>
<reference evidence="1 2" key="1">
    <citation type="submission" date="2013-07" db="EMBL/GenBank/DDBJ databases">
        <authorList>
            <person name="Stoco P.H."/>
            <person name="Wagner G."/>
            <person name="Gerber A."/>
            <person name="Zaha A."/>
            <person name="Thompson C."/>
            <person name="Bartholomeu D.C."/>
            <person name="Luckemeyer D.D."/>
            <person name="Bahia D."/>
            <person name="Loreto E."/>
            <person name="Prestes E.B."/>
            <person name="Lima F.M."/>
            <person name="Rodrigues-Luiz G."/>
            <person name="Vallejo G.A."/>
            <person name="Filho J.F."/>
            <person name="Monteiro K.M."/>
            <person name="Tyler K.M."/>
            <person name="de Almeida L.G."/>
            <person name="Ortiz M.F."/>
            <person name="Siervo M.A."/>
            <person name="de Moraes M.H."/>
            <person name="Cunha O.L."/>
            <person name="Mendonca-Neto R."/>
            <person name="Silva R."/>
            <person name="Teixeira S.M."/>
            <person name="Murta S.M."/>
            <person name="Sincero T.C."/>
            <person name="Mendes T.A."/>
            <person name="Urmenyi T.P."/>
            <person name="Silva V.G."/>
            <person name="da Rocha W.D."/>
            <person name="Andersson B."/>
            <person name="Romanha A.J."/>
            <person name="Steindel M."/>
            <person name="de Vasconcelos A.T."/>
            <person name="Grisard E.C."/>
        </authorList>
    </citation>
    <scope>NUCLEOTIDE SEQUENCE [LARGE SCALE GENOMIC DNA]</scope>
    <source>
        <strain evidence="1 2">SC58</strain>
    </source>
</reference>
<evidence type="ECO:0000313" key="1">
    <source>
        <dbReference type="EMBL" id="ESL06563.1"/>
    </source>
</evidence>
<sequence length="251" mass="27998">MAALESLNFDAETAIHYIHCVISDVPMDLALSELAPMVVPRQESDTVKELEAVGCRIVPHQIQMFKERLERKFGFVTFFIHETSRAASDEELHRLALRWVHRDLTPQLGSVKACVALGQPPECYSSVPFLRALHEECSFLDAKKVKNVKKMETFLLTKVCFHSEGWNLDKNNRDELMGAEGKKNGGGAWKVVGSLGASSLTGSELLWLVREHSGMPPVVVPKGNIDASKFDKEALRTFLEETLLPLIEVVA</sequence>
<dbReference type="AlphaFoldDB" id="A0A061IU38"/>
<evidence type="ECO:0000313" key="2">
    <source>
        <dbReference type="Proteomes" id="UP000031737"/>
    </source>
</evidence>
<comment type="caution">
    <text evidence="1">The sequence shown here is derived from an EMBL/GenBank/DDBJ whole genome shotgun (WGS) entry which is preliminary data.</text>
</comment>
<gene>
    <name evidence="1" type="ORF">TRSC58_05761</name>
</gene>
<dbReference type="EMBL" id="AUPL01005761">
    <property type="protein sequence ID" value="ESL06563.1"/>
    <property type="molecule type" value="Genomic_DNA"/>
</dbReference>
<dbReference type="OrthoDB" id="251039at2759"/>
<dbReference type="Proteomes" id="UP000031737">
    <property type="component" value="Unassembled WGS sequence"/>
</dbReference>
<accession>A0A061IU38</accession>
<keyword evidence="2" id="KW-1185">Reference proteome</keyword>